<gene>
    <name evidence="6" type="ORF">BAZO_18221</name>
</gene>
<evidence type="ECO:0000256" key="1">
    <source>
        <dbReference type="ARBA" id="ARBA00022617"/>
    </source>
</evidence>
<dbReference type="AlphaFoldDB" id="K6BWA6"/>
<dbReference type="GO" id="GO:0020037">
    <property type="term" value="F:heme binding"/>
    <property type="evidence" value="ECO:0007669"/>
    <property type="project" value="InterPro"/>
</dbReference>
<evidence type="ECO:0000256" key="3">
    <source>
        <dbReference type="ARBA" id="ARBA00023004"/>
    </source>
</evidence>
<evidence type="ECO:0000313" key="7">
    <source>
        <dbReference type="Proteomes" id="UP000006315"/>
    </source>
</evidence>
<evidence type="ECO:0000259" key="5">
    <source>
        <dbReference type="PROSITE" id="PS51007"/>
    </source>
</evidence>
<reference evidence="6 7" key="1">
    <citation type="journal article" date="2012" name="Front. Microbiol.">
        <title>Redundancy and modularity in membrane-associated dissimilatory nitrate reduction in Bacillus.</title>
        <authorList>
            <person name="Heylen K."/>
            <person name="Keltjens J."/>
        </authorList>
    </citation>
    <scope>NUCLEOTIDE SEQUENCE [LARGE SCALE GENOMIC DNA]</scope>
    <source>
        <strain evidence="6 7">LMG 9581</strain>
    </source>
</reference>
<organism evidence="6 7">
    <name type="scientific">Schinkia azotoformans LMG 9581</name>
    <dbReference type="NCBI Taxonomy" id="1131731"/>
    <lineage>
        <taxon>Bacteria</taxon>
        <taxon>Bacillati</taxon>
        <taxon>Bacillota</taxon>
        <taxon>Bacilli</taxon>
        <taxon>Bacillales</taxon>
        <taxon>Bacillaceae</taxon>
        <taxon>Calidifontibacillus/Schinkia group</taxon>
        <taxon>Schinkia</taxon>
    </lineage>
</organism>
<dbReference type="InterPro" id="IPR009056">
    <property type="entry name" value="Cyt_c-like_dom"/>
</dbReference>
<dbReference type="InterPro" id="IPR036909">
    <property type="entry name" value="Cyt_c-like_dom_sf"/>
</dbReference>
<dbReference type="GO" id="GO:0009055">
    <property type="term" value="F:electron transfer activity"/>
    <property type="evidence" value="ECO:0007669"/>
    <property type="project" value="InterPro"/>
</dbReference>
<dbReference type="Gene3D" id="1.10.760.10">
    <property type="entry name" value="Cytochrome c-like domain"/>
    <property type="match status" value="1"/>
</dbReference>
<feature type="domain" description="Cytochrome c" evidence="5">
    <location>
        <begin position="56"/>
        <end position="142"/>
    </location>
</feature>
<dbReference type="PROSITE" id="PS51007">
    <property type="entry name" value="CYTC"/>
    <property type="match status" value="1"/>
</dbReference>
<protein>
    <recommendedName>
        <fullName evidence="5">Cytochrome c domain-containing protein</fullName>
    </recommendedName>
</protein>
<keyword evidence="7" id="KW-1185">Reference proteome</keyword>
<dbReference type="GeneID" id="89468807"/>
<evidence type="ECO:0000256" key="2">
    <source>
        <dbReference type="ARBA" id="ARBA00022723"/>
    </source>
</evidence>
<dbReference type="RefSeq" id="WP_003332840.1">
    <property type="nucleotide sequence ID" value="NZ_AJLR01000147.1"/>
</dbReference>
<keyword evidence="3 4" id="KW-0408">Iron</keyword>
<proteinExistence type="predicted"/>
<sequence length="144" mass="15055">MKNAIIIFFVFALVGFGGGYLFSQSGSQEQATAPDNAATEQTQNTADDEKVEAPAPAVSPEGEIFNQKGCLACHSVENLGLQGGATGPDLSQAYVNVEGKHGKPINEFLKEPTSAVMSSVIGGNPLTDDEINKVVEALKIASEK</sequence>
<dbReference type="Proteomes" id="UP000006315">
    <property type="component" value="Unassembled WGS sequence"/>
</dbReference>
<evidence type="ECO:0000313" key="6">
    <source>
        <dbReference type="EMBL" id="EKN63215.1"/>
    </source>
</evidence>
<dbReference type="PATRIC" id="fig|1131731.3.peg.3718"/>
<dbReference type="SUPFAM" id="SSF46626">
    <property type="entry name" value="Cytochrome c"/>
    <property type="match status" value="1"/>
</dbReference>
<name>K6BWA6_SCHAZ</name>
<comment type="caution">
    <text evidence="6">The sequence shown here is derived from an EMBL/GenBank/DDBJ whole genome shotgun (WGS) entry which is preliminary data.</text>
</comment>
<accession>K6BWA6</accession>
<dbReference type="EMBL" id="AJLR01000147">
    <property type="protein sequence ID" value="EKN63215.1"/>
    <property type="molecule type" value="Genomic_DNA"/>
</dbReference>
<dbReference type="GO" id="GO:0046872">
    <property type="term" value="F:metal ion binding"/>
    <property type="evidence" value="ECO:0007669"/>
    <property type="project" value="UniProtKB-KW"/>
</dbReference>
<keyword evidence="2 4" id="KW-0479">Metal-binding</keyword>
<dbReference type="STRING" id="1131731.BAZO_18221"/>
<keyword evidence="1 4" id="KW-0349">Heme</keyword>
<evidence type="ECO:0000256" key="4">
    <source>
        <dbReference type="PROSITE-ProRule" id="PRU00433"/>
    </source>
</evidence>